<evidence type="ECO:0000313" key="16">
    <source>
        <dbReference type="EMBL" id="KFX45442.1"/>
    </source>
</evidence>
<evidence type="ECO:0000259" key="15">
    <source>
        <dbReference type="Pfam" id="PF09298"/>
    </source>
</evidence>
<feature type="binding site" evidence="11">
    <location>
        <position position="145"/>
    </location>
    <ligand>
        <name>substrate</name>
    </ligand>
</feature>
<feature type="domain" description="Fumarylacetoacetase N-terminal" evidence="15">
    <location>
        <begin position="20"/>
        <end position="124"/>
    </location>
</feature>
<evidence type="ECO:0000256" key="11">
    <source>
        <dbReference type="PIRSR" id="PIRSR605959-2"/>
    </source>
</evidence>
<dbReference type="PANTHER" id="PTHR43069:SF2">
    <property type="entry name" value="FUMARYLACETOACETASE"/>
    <property type="match status" value="1"/>
</dbReference>
<evidence type="ECO:0000256" key="10">
    <source>
        <dbReference type="PIRSR" id="PIRSR605959-1"/>
    </source>
</evidence>
<dbReference type="PANTHER" id="PTHR43069">
    <property type="entry name" value="FUMARYLACETOACETASE"/>
    <property type="match status" value="1"/>
</dbReference>
<comment type="catalytic activity">
    <reaction evidence="13">
        <text>4-fumarylacetoacetate + H2O = acetoacetate + fumarate + H(+)</text>
        <dbReference type="Rhea" id="RHEA:10244"/>
        <dbReference type="ChEBI" id="CHEBI:13705"/>
        <dbReference type="ChEBI" id="CHEBI:15377"/>
        <dbReference type="ChEBI" id="CHEBI:15378"/>
        <dbReference type="ChEBI" id="CHEBI:18034"/>
        <dbReference type="ChEBI" id="CHEBI:29806"/>
        <dbReference type="EC" id="3.7.1.2"/>
    </reaction>
</comment>
<dbReference type="GO" id="GO:1902000">
    <property type="term" value="P:homogentisate catabolic process"/>
    <property type="evidence" value="ECO:0007669"/>
    <property type="project" value="TreeGrafter"/>
</dbReference>
<comment type="cofactor">
    <cofactor evidence="13">
        <name>Mg(2+)</name>
        <dbReference type="ChEBI" id="CHEBI:18420"/>
    </cofactor>
    <cofactor evidence="13">
        <name>Ca(2+)</name>
        <dbReference type="ChEBI" id="CHEBI:29108"/>
    </cofactor>
</comment>
<dbReference type="InterPro" id="IPR005959">
    <property type="entry name" value="Fumarylacetoacetase"/>
</dbReference>
<feature type="binding site" evidence="12">
    <location>
        <position position="203"/>
    </location>
    <ligand>
        <name>Ca(2+)</name>
        <dbReference type="ChEBI" id="CHEBI:29108"/>
    </ligand>
</feature>
<feature type="binding site" evidence="11">
    <location>
        <position position="134"/>
    </location>
    <ligand>
        <name>substrate</name>
    </ligand>
</feature>
<evidence type="ECO:0000256" key="5">
    <source>
        <dbReference type="ARBA" id="ARBA00022801"/>
    </source>
</evidence>
<dbReference type="Pfam" id="PF01557">
    <property type="entry name" value="FAA_hydrolase"/>
    <property type="match status" value="1"/>
</dbReference>
<comment type="similarity">
    <text evidence="2 13">Belongs to the FAH family.</text>
</comment>
<keyword evidence="6 12" id="KW-0106">Calcium</keyword>
<evidence type="ECO:0000256" key="6">
    <source>
        <dbReference type="ARBA" id="ARBA00022837"/>
    </source>
</evidence>
<dbReference type="GO" id="GO:0046872">
    <property type="term" value="F:metal ion binding"/>
    <property type="evidence" value="ECO:0007669"/>
    <property type="project" value="UniProtKB-UniRule"/>
</dbReference>
<feature type="active site" description="Proton acceptor" evidence="10">
    <location>
        <position position="139"/>
    </location>
</feature>
<evidence type="ECO:0000256" key="13">
    <source>
        <dbReference type="RuleBase" id="RU366008"/>
    </source>
</evidence>
<evidence type="ECO:0000256" key="1">
    <source>
        <dbReference type="ARBA" id="ARBA00004782"/>
    </source>
</evidence>
<keyword evidence="8 13" id="KW-0828">Tyrosine catabolism</keyword>
<dbReference type="InterPro" id="IPR011234">
    <property type="entry name" value="Fumarylacetoacetase-like_C"/>
</dbReference>
<reference key="1">
    <citation type="journal article" date="2014" name="PLoS Genet.">
        <title>Signature Gene Expression Reveals Novel Clues to the Molecular Mechanisms of Dimorphic Transition in Penicillium marneffei.</title>
        <authorList>
            <person name="Yang E."/>
            <person name="Wang G."/>
            <person name="Cai J."/>
            <person name="Woo P.C."/>
            <person name="Lau S.K."/>
            <person name="Yuen K.-Y."/>
            <person name="Chow W.-N."/>
            <person name="Lin X."/>
        </authorList>
    </citation>
    <scope>NUCLEOTIDE SEQUENCE [LARGE SCALE GENOMIC DNA]</scope>
    <source>
        <strain>PM1</strain>
    </source>
</reference>
<comment type="caution">
    <text evidence="16">The sequence shown here is derived from an EMBL/GenBank/DDBJ whole genome shotgun (WGS) entry which is preliminary data.</text>
</comment>
<sequence length="431" mass="47510">MSAFIFPLDIPIDSPFGIYNIPFGIYSTKDRTPRAATAVEKWIIDLDALLNHGIFNNREHAKLLQGVFLQPVLNDFAALPVTVRHYVRQTLIENLSNSGSPLYTNQELQTEALLPLGEGQMHLPMKLTDYTDFYTSVVHAQTAGRAMNVPIPPAFWEYPMAYNGRVSSVLVSGTDVIRPKGFYPSEAGDDRAKLQPSQKLDFEMELGCFISHPVAPGDVVSANDAWKHVFGYVLLNDWSARDTQRYEMHPFGPFHSKSFLTSVSPWVVTPEALQGSLVGPTPSNKMPIDAHLQSDPNNHAGYDIEFSVFLSRNSSTPVKISRSFLKDSHWDSLQMIAYQSSSGCGLHTGDLLGSGTNSSPTPEERDPLSPVGCGCLFEAVSANINLPMVADQKVTWLEDGDRVTMEGWFTTPDGQRAGFGPLTHLVVPARP</sequence>
<feature type="binding site" evidence="12">
    <location>
        <position position="237"/>
    </location>
    <ligand>
        <name>Ca(2+)</name>
        <dbReference type="ChEBI" id="CHEBI:29108"/>
    </ligand>
</feature>
<feature type="binding site" evidence="12">
    <location>
        <position position="257"/>
    </location>
    <ligand>
        <name>Mg(2+)</name>
        <dbReference type="ChEBI" id="CHEBI:18420"/>
    </ligand>
</feature>
<organism evidence="16">
    <name type="scientific">Talaromyces marneffei PM1</name>
    <dbReference type="NCBI Taxonomy" id="1077442"/>
    <lineage>
        <taxon>Eukaryota</taxon>
        <taxon>Fungi</taxon>
        <taxon>Dikarya</taxon>
        <taxon>Ascomycota</taxon>
        <taxon>Pezizomycotina</taxon>
        <taxon>Eurotiomycetes</taxon>
        <taxon>Eurotiomycetidae</taxon>
        <taxon>Eurotiales</taxon>
        <taxon>Trichocomaceae</taxon>
        <taxon>Talaromyces</taxon>
        <taxon>Talaromyces sect. Talaromyces</taxon>
    </lineage>
</organism>
<evidence type="ECO:0000256" key="3">
    <source>
        <dbReference type="ARBA" id="ARBA00012094"/>
    </source>
</evidence>
<proteinExistence type="inferred from homology"/>
<feature type="binding site" evidence="12">
    <location>
        <position position="261"/>
    </location>
    <ligand>
        <name>Mg(2+)</name>
        <dbReference type="ChEBI" id="CHEBI:18420"/>
    </ligand>
</feature>
<evidence type="ECO:0000256" key="9">
    <source>
        <dbReference type="ARBA" id="ARBA00023232"/>
    </source>
</evidence>
<dbReference type="GO" id="GO:0004334">
    <property type="term" value="F:fumarylacetoacetase activity"/>
    <property type="evidence" value="ECO:0007669"/>
    <property type="project" value="UniProtKB-UniRule"/>
</dbReference>
<dbReference type="SUPFAM" id="SSF63433">
    <property type="entry name" value="Fumarylacetoacetate hydrolase, FAH, N-terminal domain"/>
    <property type="match status" value="1"/>
</dbReference>
<feature type="binding site" evidence="11">
    <location>
        <position position="244"/>
    </location>
    <ligand>
        <name>substrate</name>
    </ligand>
</feature>
<dbReference type="EC" id="3.7.1.2" evidence="3 13"/>
<evidence type="ECO:0000256" key="7">
    <source>
        <dbReference type="ARBA" id="ARBA00022842"/>
    </source>
</evidence>
<dbReference type="UniPathway" id="UPA00139">
    <property type="reaction ID" value="UER00341"/>
</dbReference>
<evidence type="ECO:0000259" key="14">
    <source>
        <dbReference type="Pfam" id="PF01557"/>
    </source>
</evidence>
<accession>A0A093UYU3</accession>
<feature type="domain" description="Fumarylacetoacetase-like C-terminal" evidence="14">
    <location>
        <begin position="132"/>
        <end position="426"/>
    </location>
</feature>
<evidence type="ECO:0000256" key="8">
    <source>
        <dbReference type="ARBA" id="ARBA00022878"/>
    </source>
</evidence>
<keyword evidence="9 13" id="KW-0585">Phenylalanine catabolism</keyword>
<feature type="binding site" evidence="12">
    <location>
        <position position="132"/>
    </location>
    <ligand>
        <name>Ca(2+)</name>
        <dbReference type="ChEBI" id="CHEBI:29108"/>
    </ligand>
</feature>
<feature type="binding site" evidence="12">
    <location>
        <position position="205"/>
    </location>
    <ligand>
        <name>Ca(2+)</name>
        <dbReference type="ChEBI" id="CHEBI:29108"/>
    </ligand>
</feature>
<evidence type="ECO:0000256" key="4">
    <source>
        <dbReference type="ARBA" id="ARBA00022723"/>
    </source>
</evidence>
<dbReference type="Gene3D" id="3.90.850.10">
    <property type="entry name" value="Fumarylacetoacetase-like, C-terminal domain"/>
    <property type="match status" value="1"/>
</dbReference>
<dbReference type="GO" id="GO:0006572">
    <property type="term" value="P:L-tyrosine catabolic process"/>
    <property type="evidence" value="ECO:0007669"/>
    <property type="project" value="UniProtKB-UniRule"/>
</dbReference>
<dbReference type="Pfam" id="PF09298">
    <property type="entry name" value="FAA_hydrolase_N"/>
    <property type="match status" value="1"/>
</dbReference>
<comment type="pathway">
    <text evidence="1 13">Amino-acid degradation; L-phenylalanine degradation; acetoacetate and fumarate from L-phenylalanine: step 6/6.</text>
</comment>
<evidence type="ECO:0000256" key="12">
    <source>
        <dbReference type="PIRSR" id="PIRSR605959-3"/>
    </source>
</evidence>
<dbReference type="EMBL" id="JPOX01000023">
    <property type="protein sequence ID" value="KFX45442.1"/>
    <property type="molecule type" value="Genomic_DNA"/>
</dbReference>
<protein>
    <recommendedName>
        <fullName evidence="3 13">Fumarylacetoacetase</fullName>
        <ecNumber evidence="3 13">3.7.1.2</ecNumber>
    </recommendedName>
    <alternativeName>
        <fullName evidence="13">Fumarylacetoacetate hydrolase</fullName>
    </alternativeName>
</protein>
<keyword evidence="5 13" id="KW-0378">Hydrolase</keyword>
<name>A0A093UYU3_TALMA</name>
<dbReference type="HOGENOM" id="CLU_026207_2_0_1"/>
<dbReference type="eggNOG" id="KOG2843">
    <property type="taxonomic scope" value="Eukaryota"/>
</dbReference>
<dbReference type="InterPro" id="IPR036462">
    <property type="entry name" value="Fumarylacetoacetase_N_sf"/>
</dbReference>
<gene>
    <name evidence="16" type="ORF">GQ26_0230870</name>
</gene>
<dbReference type="SUPFAM" id="SSF56529">
    <property type="entry name" value="FAH"/>
    <property type="match status" value="1"/>
</dbReference>
<dbReference type="AlphaFoldDB" id="A0A093UYU3"/>
<reference evidence="16" key="2">
    <citation type="journal article" date="2014" name="PLoS Genet.">
        <title>Signature gene expression reveals novel clues to the molecular mechanisms of dimorphic transition in Penicillium marneffei.</title>
        <authorList>
            <person name="Yang E."/>
            <person name="Wang G."/>
            <person name="Cai J."/>
            <person name="Woo P.C."/>
            <person name="Lau S.K."/>
            <person name="Yuen K.-Y."/>
            <person name="Chow W.-N."/>
            <person name="Lin X."/>
        </authorList>
    </citation>
    <scope>NUCLEOTIDE SEQUENCE</scope>
    <source>
        <strain evidence="16">PM1</strain>
    </source>
</reference>
<dbReference type="Gene3D" id="2.30.30.230">
    <property type="entry name" value="Fumarylacetoacetase, N-terminal domain"/>
    <property type="match status" value="1"/>
</dbReference>
<evidence type="ECO:0000256" key="2">
    <source>
        <dbReference type="ARBA" id="ARBA00010211"/>
    </source>
</evidence>
<dbReference type="InterPro" id="IPR015377">
    <property type="entry name" value="Fumarylacetoacetase_N"/>
</dbReference>
<dbReference type="InterPro" id="IPR036663">
    <property type="entry name" value="Fumarylacetoacetase_C_sf"/>
</dbReference>
<keyword evidence="4 12" id="KW-0479">Metal-binding</keyword>
<keyword evidence="7 12" id="KW-0460">Magnesium</keyword>
<feature type="binding site" evidence="11">
    <location>
        <position position="356"/>
    </location>
    <ligand>
        <name>substrate</name>
    </ligand>
</feature>
<dbReference type="GO" id="GO:0006559">
    <property type="term" value="P:L-phenylalanine catabolic process"/>
    <property type="evidence" value="ECO:0007669"/>
    <property type="project" value="UniProtKB-UniRule"/>
</dbReference>
<feature type="binding site" evidence="12">
    <location>
        <position position="237"/>
    </location>
    <ligand>
        <name>Mg(2+)</name>
        <dbReference type="ChEBI" id="CHEBI:18420"/>
    </ligand>
</feature>